<keyword evidence="5" id="KW-0777">Teichoic acid biosynthesis</keyword>
<name>A0A4Y4G8U7_WEIHE</name>
<sequence>MNKNKKLAVVVPMYNVEDYLTEAVNSILNQQLTEKELQIILIDDGSEDNTLKIANNFAKEYPGFIEVHSFQNGGLGTARNRGTRIANAEYIAYLDPDDLVAENSYSLMLDTIERTGSEIITGNVLRFNSKKTWTPDLHAKAILGTYEHTSLDEHPELIWDASSWNKLYRLGFLRKNNFYFPEGVLYEDFPMVNPAYAKANGIDVLKQVVYMWRVREGSITHQSTGIKATMDRIKVNQIALNGLKKYKASKEVIEELVLKGLNMGILAMLKKEKYALIPKEDRQILFNTLKSYLLGIKNEYFDKVSYKNFIFFKTAKNTISFEEWDKFALLYLRDGIQYKGEWIDNVYMLKNNITDAVRPAQDCDFKVNTKVTNAVYHNDNLVVKGWFFPEMSDMSSINLIDNAKINLLSEDNQYIVRDIGSVNFSFSHEITAKFGYNKTHFILDGADFNYDYSLFELSVPSEVFHQLKVLKNAKLELEAKVDGILVKGFIGNPLKRVTDIWPEPYVSENGTVLHIDYPRSDWQLRITYSEDEPVISLKDSDTFEICNSLGQVSLFSGDQELPLNVFGNQVKIPLKFQESFNNFDSTYRKKWQFITKNSSVQKPVYFFGEKQQFDNDVSFEVFNSERGLANLSITWIYPFISDLKILGNTLYLTIRLVGWQNEASSVQILADPNLPDIIWDTQKISNNEYQLVIPLTLDGFGDKKWLNIHAHLQFEDGYVTDELVRWGLFNSELLDASMEISGLTWKFAYLKKYAFGGFAIQRTANRLYREQTGAFESFLESSYSKWVHQPVLNNVVMWSAYWGRDNKFGGNPLALFNFVSENYPELQNVIVVQNKLRSFTEFKNAKVISFGTKEYWYYQARAKYFINDVNWTDRNRNKRPEQVEMETMHGTPLKAMGFDVLDEWKDTSYYSYLRRFNNYDYLVVPSEFVSNYAQHAFQVHPKILKTGYPRNDVFFKKYSDHEKKEMKQKYNLPVNKKIILYAPTWRNQDQKIPTNINKLFNIKNMYDSLNDDTIIVVKNHNFEKLTGIDKKYQSKIILADETASIESLYIISDAVITDYSSVMFDYALLNKPMIFWAFDYEEYVKNRGINFDLKADAPGPFVQDEKDLINWVNKFDQISSQYSDKIIAFKDKFGQYDVGTASRQIAEIIWGEKNFD</sequence>
<dbReference type="Pfam" id="PF00535">
    <property type="entry name" value="Glycos_transf_2"/>
    <property type="match status" value="1"/>
</dbReference>
<dbReference type="Proteomes" id="UP000585749">
    <property type="component" value="Unassembled WGS sequence"/>
</dbReference>
<evidence type="ECO:0000256" key="3">
    <source>
        <dbReference type="ARBA" id="ARBA00022475"/>
    </source>
</evidence>
<dbReference type="SUPFAM" id="SSF53756">
    <property type="entry name" value="UDP-Glycosyltransferase/glycogen phosphorylase"/>
    <property type="match status" value="1"/>
</dbReference>
<dbReference type="InterPro" id="IPR043149">
    <property type="entry name" value="TagF_N"/>
</dbReference>
<dbReference type="PANTHER" id="PTHR37316">
    <property type="entry name" value="TEICHOIC ACID GLYCEROL-PHOSPHATE PRIMASE"/>
    <property type="match status" value="1"/>
</dbReference>
<accession>A0A4Y4G8U7</accession>
<proteinExistence type="inferred from homology"/>
<reference evidence="8 11" key="2">
    <citation type="submission" date="2020-04" db="EMBL/GenBank/DDBJ databases">
        <title>MicrobeNet Type strains.</title>
        <authorList>
            <person name="Nicholson A.C."/>
        </authorList>
    </citation>
    <scope>NUCLEOTIDE SEQUENCE [LARGE SCALE GENOMIC DNA]</scope>
    <source>
        <strain evidence="8 11">CCUG 33494</strain>
    </source>
</reference>
<dbReference type="CDD" id="cd00761">
    <property type="entry name" value="Glyco_tranf_GTA_type"/>
    <property type="match status" value="1"/>
</dbReference>
<keyword evidence="4 8" id="KW-0808">Transferase</keyword>
<comment type="similarity">
    <text evidence="2">Belongs to the CDP-glycerol glycerophosphotransferase family.</text>
</comment>
<protein>
    <submittedName>
        <fullName evidence="9">CDP-glycerol glycerophosphotransferase</fullName>
    </submittedName>
    <submittedName>
        <fullName evidence="8">Glycosyltransferase</fullName>
    </submittedName>
</protein>
<evidence type="ECO:0000256" key="6">
    <source>
        <dbReference type="ARBA" id="ARBA00023136"/>
    </source>
</evidence>
<dbReference type="InterPro" id="IPR001173">
    <property type="entry name" value="Glyco_trans_2-like"/>
</dbReference>
<evidence type="ECO:0000256" key="4">
    <source>
        <dbReference type="ARBA" id="ARBA00022679"/>
    </source>
</evidence>
<organism evidence="8 11">
    <name type="scientific">Weissella hellenica</name>
    <dbReference type="NCBI Taxonomy" id="46256"/>
    <lineage>
        <taxon>Bacteria</taxon>
        <taxon>Bacillati</taxon>
        <taxon>Bacillota</taxon>
        <taxon>Bacilli</taxon>
        <taxon>Lactobacillales</taxon>
        <taxon>Lactobacillaceae</taxon>
        <taxon>Weissella</taxon>
    </lineage>
</organism>
<dbReference type="Pfam" id="PF04464">
    <property type="entry name" value="Glyphos_transf"/>
    <property type="match status" value="1"/>
</dbReference>
<dbReference type="AlphaFoldDB" id="A0A4Y4G8U7"/>
<dbReference type="EMBL" id="FMAW01000018">
    <property type="protein sequence ID" value="SCC12191.1"/>
    <property type="molecule type" value="Genomic_DNA"/>
</dbReference>
<dbReference type="InterPro" id="IPR051612">
    <property type="entry name" value="Teichoic_Acid_Biosynth"/>
</dbReference>
<dbReference type="InterPro" id="IPR029044">
    <property type="entry name" value="Nucleotide-diphossugar_trans"/>
</dbReference>
<evidence type="ECO:0000313" key="9">
    <source>
        <dbReference type="EMBL" id="SCC12191.1"/>
    </source>
</evidence>
<dbReference type="Gene3D" id="3.40.50.11820">
    <property type="match status" value="1"/>
</dbReference>
<dbReference type="PANTHER" id="PTHR37316:SF3">
    <property type="entry name" value="TEICHOIC ACID GLYCEROL-PHOSPHATE TRANSFERASE"/>
    <property type="match status" value="1"/>
</dbReference>
<dbReference type="SUPFAM" id="SSF53448">
    <property type="entry name" value="Nucleotide-diphospho-sugar transferases"/>
    <property type="match status" value="1"/>
</dbReference>
<dbReference type="InterPro" id="IPR043148">
    <property type="entry name" value="TagF_C"/>
</dbReference>
<evidence type="ECO:0000256" key="2">
    <source>
        <dbReference type="ARBA" id="ARBA00010488"/>
    </source>
</evidence>
<keyword evidence="3" id="KW-1003">Cell membrane</keyword>
<keyword evidence="10" id="KW-1185">Reference proteome</keyword>
<dbReference type="EMBL" id="JAAXPM010000017">
    <property type="protein sequence ID" value="NKY67692.1"/>
    <property type="molecule type" value="Genomic_DNA"/>
</dbReference>
<evidence type="ECO:0000313" key="11">
    <source>
        <dbReference type="Proteomes" id="UP000585749"/>
    </source>
</evidence>
<reference evidence="9 10" key="1">
    <citation type="submission" date="2016-08" db="EMBL/GenBank/DDBJ databases">
        <authorList>
            <person name="Varghese N."/>
            <person name="Submissions Spin"/>
        </authorList>
    </citation>
    <scope>NUCLEOTIDE SEQUENCE [LARGE SCALE GENOMIC DNA]</scope>
    <source>
        <strain evidence="9 10">R-53116</strain>
    </source>
</reference>
<evidence type="ECO:0000313" key="10">
    <source>
        <dbReference type="Proteomes" id="UP000182448"/>
    </source>
</evidence>
<dbReference type="RefSeq" id="WP_074428046.1">
    <property type="nucleotide sequence ID" value="NZ_BJEG01000019.1"/>
</dbReference>
<evidence type="ECO:0000313" key="8">
    <source>
        <dbReference type="EMBL" id="NKY67692.1"/>
    </source>
</evidence>
<evidence type="ECO:0000256" key="5">
    <source>
        <dbReference type="ARBA" id="ARBA00022944"/>
    </source>
</evidence>
<feature type="domain" description="Glycosyltransferase 2-like" evidence="7">
    <location>
        <begin position="9"/>
        <end position="172"/>
    </location>
</feature>
<dbReference type="GO" id="GO:0047355">
    <property type="term" value="F:CDP-glycerol glycerophosphotransferase activity"/>
    <property type="evidence" value="ECO:0007669"/>
    <property type="project" value="InterPro"/>
</dbReference>
<dbReference type="Gene3D" id="3.90.550.10">
    <property type="entry name" value="Spore Coat Polysaccharide Biosynthesis Protein SpsA, Chain A"/>
    <property type="match status" value="1"/>
</dbReference>
<dbReference type="GO" id="GO:0005886">
    <property type="term" value="C:plasma membrane"/>
    <property type="evidence" value="ECO:0007669"/>
    <property type="project" value="UniProtKB-SubCell"/>
</dbReference>
<dbReference type="InterPro" id="IPR007554">
    <property type="entry name" value="Glycerophosphate_synth"/>
</dbReference>
<comment type="caution">
    <text evidence="8">The sequence shown here is derived from an EMBL/GenBank/DDBJ whole genome shotgun (WGS) entry which is preliminary data.</text>
</comment>
<dbReference type="GO" id="GO:0019350">
    <property type="term" value="P:teichoic acid biosynthetic process"/>
    <property type="evidence" value="ECO:0007669"/>
    <property type="project" value="UniProtKB-KW"/>
</dbReference>
<dbReference type="Gene3D" id="3.40.50.12580">
    <property type="match status" value="1"/>
</dbReference>
<gene>
    <name evidence="9" type="ORF">GA0061075_11825</name>
    <name evidence="8" type="ORF">HF960_08560</name>
</gene>
<keyword evidence="6" id="KW-0472">Membrane</keyword>
<evidence type="ECO:0000259" key="7">
    <source>
        <dbReference type="Pfam" id="PF00535"/>
    </source>
</evidence>
<comment type="subcellular location">
    <subcellularLocation>
        <location evidence="1">Cell membrane</location>
        <topology evidence="1">Peripheral membrane protein</topology>
    </subcellularLocation>
</comment>
<dbReference type="Proteomes" id="UP000182448">
    <property type="component" value="Unassembled WGS sequence"/>
</dbReference>
<evidence type="ECO:0000256" key="1">
    <source>
        <dbReference type="ARBA" id="ARBA00004202"/>
    </source>
</evidence>